<keyword evidence="3" id="KW-0687">Ribonucleoprotein</keyword>
<name>A0A2G2YHE0_CAPAN</name>
<dbReference type="Gramene" id="PHT69119">
    <property type="protein sequence ID" value="PHT69119"/>
    <property type="gene ID" value="T459_28606"/>
</dbReference>
<dbReference type="Gene3D" id="3.40.50.790">
    <property type="match status" value="1"/>
</dbReference>
<dbReference type="PANTHER" id="PTHR23105">
    <property type="entry name" value="RIBOSOMAL PROTEIN L7AE FAMILY MEMBER"/>
    <property type="match status" value="1"/>
</dbReference>
<dbReference type="EMBL" id="AYRZ02000011">
    <property type="protein sequence ID" value="PHT69119.1"/>
    <property type="molecule type" value="Genomic_DNA"/>
</dbReference>
<dbReference type="STRING" id="4072.A0A2G2YHE0"/>
<comment type="caution">
    <text evidence="4">The sequence shown here is derived from an EMBL/GenBank/DDBJ whole genome shotgun (WGS) entry which is preliminary data.</text>
</comment>
<proteinExistence type="inferred from homology"/>
<dbReference type="FunFam" id="3.30.190.20:FF:000014">
    <property type="entry name" value="Ribosomal protein"/>
    <property type="match status" value="1"/>
</dbReference>
<evidence type="ECO:0000313" key="5">
    <source>
        <dbReference type="Proteomes" id="UP000222542"/>
    </source>
</evidence>
<evidence type="ECO:0000313" key="4">
    <source>
        <dbReference type="EMBL" id="PHT69119.1"/>
    </source>
</evidence>
<gene>
    <name evidence="4" type="ORF">T459_28606</name>
</gene>
<comment type="similarity">
    <text evidence="1">Belongs to the universal ribosomal protein uL1 family.</text>
</comment>
<dbReference type="Proteomes" id="UP000222542">
    <property type="component" value="Unassembled WGS sequence"/>
</dbReference>
<evidence type="ECO:0000256" key="3">
    <source>
        <dbReference type="ARBA" id="ARBA00023274"/>
    </source>
</evidence>
<reference evidence="4 5" key="1">
    <citation type="journal article" date="2014" name="Nat. Genet.">
        <title>Genome sequence of the hot pepper provides insights into the evolution of pungency in Capsicum species.</title>
        <authorList>
            <person name="Kim S."/>
            <person name="Park M."/>
            <person name="Yeom S.I."/>
            <person name="Kim Y.M."/>
            <person name="Lee J.M."/>
            <person name="Lee H.A."/>
            <person name="Seo E."/>
            <person name="Choi J."/>
            <person name="Cheong K."/>
            <person name="Kim K.T."/>
            <person name="Jung K."/>
            <person name="Lee G.W."/>
            <person name="Oh S.K."/>
            <person name="Bae C."/>
            <person name="Kim S.B."/>
            <person name="Lee H.Y."/>
            <person name="Kim S.Y."/>
            <person name="Kim M.S."/>
            <person name="Kang B.C."/>
            <person name="Jo Y.D."/>
            <person name="Yang H.B."/>
            <person name="Jeong H.J."/>
            <person name="Kang W.H."/>
            <person name="Kwon J.K."/>
            <person name="Shin C."/>
            <person name="Lim J.Y."/>
            <person name="Park J.H."/>
            <person name="Huh J.H."/>
            <person name="Kim J.S."/>
            <person name="Kim B.D."/>
            <person name="Cohen O."/>
            <person name="Paran I."/>
            <person name="Suh M.C."/>
            <person name="Lee S.B."/>
            <person name="Kim Y.K."/>
            <person name="Shin Y."/>
            <person name="Noh S.J."/>
            <person name="Park J."/>
            <person name="Seo Y.S."/>
            <person name="Kwon S.Y."/>
            <person name="Kim H.A."/>
            <person name="Park J.M."/>
            <person name="Kim H.J."/>
            <person name="Choi S.B."/>
            <person name="Bosland P.W."/>
            <person name="Reeves G."/>
            <person name="Jo S.H."/>
            <person name="Lee B.W."/>
            <person name="Cho H.T."/>
            <person name="Choi H.S."/>
            <person name="Lee M.S."/>
            <person name="Yu Y."/>
            <person name="Do Choi Y."/>
            <person name="Park B.S."/>
            <person name="van Deynze A."/>
            <person name="Ashrafi H."/>
            <person name="Hill T."/>
            <person name="Kim W.T."/>
            <person name="Pai H.S."/>
            <person name="Ahn H.K."/>
            <person name="Yeam I."/>
            <person name="Giovannoni J.J."/>
            <person name="Rose J.K."/>
            <person name="Sorensen I."/>
            <person name="Lee S.J."/>
            <person name="Kim R.W."/>
            <person name="Choi I.Y."/>
            <person name="Choi B.S."/>
            <person name="Lim J.S."/>
            <person name="Lee Y.H."/>
            <person name="Choi D."/>
        </authorList>
    </citation>
    <scope>NUCLEOTIDE SEQUENCE [LARGE SCALE GENOMIC DNA]</scope>
    <source>
        <strain evidence="5">cv. CM334</strain>
    </source>
</reference>
<sequence>MMGRGESKLQSEAVREAISTIKNDSAEKKRKFSETIELQIGLKNYDPQKDKRFSGSVKLPHIPRPKMKICMLGDAQHVEEVIILSMLVGVASCAGFASLSENREKIGLEYMDVESLKKLNKNKKLVKKLAKKYHAFLASESVIKQIPRLLGPGLNKAGKFYRLFTVFCKFPTLVTHQESLESKVNETKATIKFQLKKVLCMGVAVGNCDMDEKQIFQNVQMSVNFLVSLLKKNWQNRVGCKVGKLLKIDACTSSTLRGRYARICVQVPLRYPLIPYVTIGKHTQAIHYECEGSLYKTCGCLGHTLNSCHLLIDGKVDIASKATESSTTAQGEWITMTFNKSRRDRNYAGQGSKLRQNSTKVKRFGATTGKFLDSYATVVHQKPLFDDPALTA</sequence>
<keyword evidence="2 4" id="KW-0689">Ribosomal protein</keyword>
<reference evidence="4 5" key="2">
    <citation type="journal article" date="2017" name="Genome Biol.">
        <title>New reference genome sequences of hot pepper reveal the massive evolution of plant disease-resistance genes by retroduplication.</title>
        <authorList>
            <person name="Kim S."/>
            <person name="Park J."/>
            <person name="Yeom S.I."/>
            <person name="Kim Y.M."/>
            <person name="Seo E."/>
            <person name="Kim K.T."/>
            <person name="Kim M.S."/>
            <person name="Lee J.M."/>
            <person name="Cheong K."/>
            <person name="Shin H.S."/>
            <person name="Kim S.B."/>
            <person name="Han K."/>
            <person name="Lee J."/>
            <person name="Park M."/>
            <person name="Lee H.A."/>
            <person name="Lee H.Y."/>
            <person name="Lee Y."/>
            <person name="Oh S."/>
            <person name="Lee J.H."/>
            <person name="Choi E."/>
            <person name="Choi E."/>
            <person name="Lee S.E."/>
            <person name="Jeon J."/>
            <person name="Kim H."/>
            <person name="Choi G."/>
            <person name="Song H."/>
            <person name="Lee J."/>
            <person name="Lee S.C."/>
            <person name="Kwon J.K."/>
            <person name="Lee H.Y."/>
            <person name="Koo N."/>
            <person name="Hong Y."/>
            <person name="Kim R.W."/>
            <person name="Kang W.H."/>
            <person name="Huh J.H."/>
            <person name="Kang B.C."/>
            <person name="Yang T.J."/>
            <person name="Lee Y.H."/>
            <person name="Bennetzen J.L."/>
            <person name="Choi D."/>
        </authorList>
    </citation>
    <scope>NUCLEOTIDE SEQUENCE [LARGE SCALE GENOMIC DNA]</scope>
    <source>
        <strain evidence="5">cv. CM334</strain>
    </source>
</reference>
<accession>A0A2G2YHE0</accession>
<dbReference type="SUPFAM" id="SSF56808">
    <property type="entry name" value="Ribosomal protein L1"/>
    <property type="match status" value="1"/>
</dbReference>
<dbReference type="FunFam" id="3.40.50.790:FF:000005">
    <property type="entry name" value="50S ribosomal protein L1"/>
    <property type="match status" value="1"/>
</dbReference>
<dbReference type="GO" id="GO:0022625">
    <property type="term" value="C:cytosolic large ribosomal subunit"/>
    <property type="evidence" value="ECO:0000318"/>
    <property type="project" value="GO_Central"/>
</dbReference>
<keyword evidence="5" id="KW-1185">Reference proteome</keyword>
<dbReference type="GO" id="GO:0003723">
    <property type="term" value="F:RNA binding"/>
    <property type="evidence" value="ECO:0000318"/>
    <property type="project" value="GO_Central"/>
</dbReference>
<dbReference type="AlphaFoldDB" id="A0A2G2YHE0"/>
<dbReference type="CDD" id="cd00403">
    <property type="entry name" value="Ribosomal_L1"/>
    <property type="match status" value="1"/>
</dbReference>
<organism evidence="4 5">
    <name type="scientific">Capsicum annuum</name>
    <name type="common">Capsicum pepper</name>
    <dbReference type="NCBI Taxonomy" id="4072"/>
    <lineage>
        <taxon>Eukaryota</taxon>
        <taxon>Viridiplantae</taxon>
        <taxon>Streptophyta</taxon>
        <taxon>Embryophyta</taxon>
        <taxon>Tracheophyta</taxon>
        <taxon>Spermatophyta</taxon>
        <taxon>Magnoliopsida</taxon>
        <taxon>eudicotyledons</taxon>
        <taxon>Gunneridae</taxon>
        <taxon>Pentapetalae</taxon>
        <taxon>asterids</taxon>
        <taxon>lamiids</taxon>
        <taxon>Solanales</taxon>
        <taxon>Solanaceae</taxon>
        <taxon>Solanoideae</taxon>
        <taxon>Capsiceae</taxon>
        <taxon>Capsicum</taxon>
    </lineage>
</organism>
<protein>
    <submittedName>
        <fullName evidence="4">60S ribosomal protein L10a</fullName>
    </submittedName>
</protein>
<dbReference type="InterPro" id="IPR023674">
    <property type="entry name" value="Ribosomal_uL1-like"/>
</dbReference>
<dbReference type="FunFam" id="3.30.190.20:FF:000006">
    <property type="entry name" value="Ribosomal protein"/>
    <property type="match status" value="1"/>
</dbReference>
<dbReference type="InterPro" id="IPR028364">
    <property type="entry name" value="Ribosomal_uL1/biogenesis"/>
</dbReference>
<evidence type="ECO:0000256" key="2">
    <source>
        <dbReference type="ARBA" id="ARBA00022980"/>
    </source>
</evidence>
<dbReference type="Pfam" id="PF00687">
    <property type="entry name" value="Ribosomal_L1"/>
    <property type="match status" value="1"/>
</dbReference>
<evidence type="ECO:0000256" key="1">
    <source>
        <dbReference type="ARBA" id="ARBA00010531"/>
    </source>
</evidence>
<dbReference type="Gene3D" id="3.30.190.20">
    <property type="match status" value="1"/>
</dbReference>
<dbReference type="InterPro" id="IPR050257">
    <property type="entry name" value="eL8/uL1-like"/>
</dbReference>
<dbReference type="InterPro" id="IPR016095">
    <property type="entry name" value="Ribosomal_uL1_3-a/b-sand"/>
</dbReference>